<dbReference type="Proteomes" id="UP000575241">
    <property type="component" value="Unassembled WGS sequence"/>
</dbReference>
<dbReference type="InterPro" id="IPR050129">
    <property type="entry name" value="Zn_alcohol_dh"/>
</dbReference>
<dbReference type="GO" id="GO:0008270">
    <property type="term" value="F:zinc ion binding"/>
    <property type="evidence" value="ECO:0007669"/>
    <property type="project" value="InterPro"/>
</dbReference>
<evidence type="ECO:0000256" key="3">
    <source>
        <dbReference type="ARBA" id="ARBA00023002"/>
    </source>
</evidence>
<evidence type="ECO:0000313" key="6">
    <source>
        <dbReference type="EMBL" id="MBB4840279.1"/>
    </source>
</evidence>
<evidence type="ECO:0000256" key="1">
    <source>
        <dbReference type="ARBA" id="ARBA00022723"/>
    </source>
</evidence>
<dbReference type="PANTHER" id="PTHR43401:SF2">
    <property type="entry name" value="L-THREONINE 3-DEHYDROGENASE"/>
    <property type="match status" value="1"/>
</dbReference>
<dbReference type="EC" id="1.1.1.103" evidence="6"/>
<dbReference type="Pfam" id="PF08240">
    <property type="entry name" value="ADH_N"/>
    <property type="match status" value="1"/>
</dbReference>
<dbReference type="GO" id="GO:0008743">
    <property type="term" value="F:L-threonine 3-dehydrogenase activity"/>
    <property type="evidence" value="ECO:0007669"/>
    <property type="project" value="UniProtKB-EC"/>
</dbReference>
<dbReference type="Gene3D" id="3.40.50.720">
    <property type="entry name" value="NAD(P)-binding Rossmann-like Domain"/>
    <property type="match status" value="1"/>
</dbReference>
<dbReference type="NCBIfam" id="NF003808">
    <property type="entry name" value="PRK05396.1"/>
    <property type="match status" value="1"/>
</dbReference>
<dbReference type="Pfam" id="PF00107">
    <property type="entry name" value="ADH_zinc_N"/>
    <property type="match status" value="1"/>
</dbReference>
<sequence length="357" mass="38523">MLDVKIETRAEAATGTMQALAKLEPREGIWSTTAPIPEIGPDEVLIRVRKTAICGTDIHIYNWDEWAAKTIPVPMIVGHEFAGEIVEIGKGVTRDLHIGQRVSGEGHVIDFNSDAARAGRFHLDPNTVGVGVNRQGAFAEYLAIPAFNVVPLPEDVSDEVGSLLDPFGNAVHTAQQFDLMGEDVLVTGAGPIGIMAAAVARRAGARSVVITDVNRFRLDLAARIADVRPVDVSREDLRDVMAQEGITSGFATALEVSGAIPAIRQAMDVLMMGGNLAMLGIPGQSMDVAWGDIILKALNIRGVYGREMFGTWRKMFGLIRNGLDLEPLITHRFAAEDFQQGFDAMRSGQSGKVVLSW</sequence>
<dbReference type="Gene3D" id="3.90.180.10">
    <property type="entry name" value="Medium-chain alcohol dehydrogenases, catalytic domain"/>
    <property type="match status" value="1"/>
</dbReference>
<gene>
    <name evidence="6" type="ORF">HNP52_003371</name>
</gene>
<reference evidence="6 7" key="1">
    <citation type="submission" date="2020-08" db="EMBL/GenBank/DDBJ databases">
        <title>Functional genomics of gut bacteria from endangered species of beetles.</title>
        <authorList>
            <person name="Carlos-Shanley C."/>
        </authorList>
    </citation>
    <scope>NUCLEOTIDE SEQUENCE [LARGE SCALE GENOMIC DNA]</scope>
    <source>
        <strain evidence="6 7">S00224</strain>
    </source>
</reference>
<dbReference type="InterPro" id="IPR013154">
    <property type="entry name" value="ADH-like_N"/>
</dbReference>
<evidence type="ECO:0000259" key="5">
    <source>
        <dbReference type="SMART" id="SM00829"/>
    </source>
</evidence>
<proteinExistence type="inferred from homology"/>
<keyword evidence="7" id="KW-1185">Reference proteome</keyword>
<organism evidence="6 7">
    <name type="scientific">Sphingomonas kyeonggiensis</name>
    <dbReference type="NCBI Taxonomy" id="1268553"/>
    <lineage>
        <taxon>Bacteria</taxon>
        <taxon>Pseudomonadati</taxon>
        <taxon>Pseudomonadota</taxon>
        <taxon>Alphaproteobacteria</taxon>
        <taxon>Sphingomonadales</taxon>
        <taxon>Sphingomonadaceae</taxon>
        <taxon>Sphingomonas</taxon>
    </lineage>
</organism>
<dbReference type="SUPFAM" id="SSF50129">
    <property type="entry name" value="GroES-like"/>
    <property type="match status" value="1"/>
</dbReference>
<dbReference type="SUPFAM" id="SSF51735">
    <property type="entry name" value="NAD(P)-binding Rossmann-fold domains"/>
    <property type="match status" value="1"/>
</dbReference>
<keyword evidence="1 4" id="KW-0479">Metal-binding</keyword>
<dbReference type="InterPro" id="IPR020843">
    <property type="entry name" value="ER"/>
</dbReference>
<keyword evidence="3 6" id="KW-0560">Oxidoreductase</keyword>
<evidence type="ECO:0000313" key="7">
    <source>
        <dbReference type="Proteomes" id="UP000575241"/>
    </source>
</evidence>
<comment type="similarity">
    <text evidence="4">Belongs to the zinc-containing alcohol dehydrogenase family.</text>
</comment>
<dbReference type="RefSeq" id="WP_221416467.1">
    <property type="nucleotide sequence ID" value="NZ_JACHLN010000003.1"/>
</dbReference>
<keyword evidence="2 4" id="KW-0862">Zinc</keyword>
<dbReference type="InterPro" id="IPR002328">
    <property type="entry name" value="ADH_Zn_CS"/>
</dbReference>
<protein>
    <submittedName>
        <fullName evidence="6">Threonine 3-dehydrogenase</fullName>
        <ecNumber evidence="6">1.1.1.103</ecNumber>
    </submittedName>
</protein>
<name>A0A7W7K3D6_9SPHN</name>
<dbReference type="InterPro" id="IPR036291">
    <property type="entry name" value="NAD(P)-bd_dom_sf"/>
</dbReference>
<evidence type="ECO:0000256" key="2">
    <source>
        <dbReference type="ARBA" id="ARBA00022833"/>
    </source>
</evidence>
<dbReference type="EMBL" id="JACHLN010000003">
    <property type="protein sequence ID" value="MBB4840279.1"/>
    <property type="molecule type" value="Genomic_DNA"/>
</dbReference>
<dbReference type="SMART" id="SM00829">
    <property type="entry name" value="PKS_ER"/>
    <property type="match status" value="1"/>
</dbReference>
<dbReference type="InterPro" id="IPR011032">
    <property type="entry name" value="GroES-like_sf"/>
</dbReference>
<feature type="domain" description="Enoyl reductase (ER)" evidence="5">
    <location>
        <begin position="28"/>
        <end position="355"/>
    </location>
</feature>
<comment type="cofactor">
    <cofactor evidence="4">
        <name>Zn(2+)</name>
        <dbReference type="ChEBI" id="CHEBI:29105"/>
    </cofactor>
</comment>
<evidence type="ECO:0000256" key="4">
    <source>
        <dbReference type="RuleBase" id="RU361277"/>
    </source>
</evidence>
<dbReference type="AlphaFoldDB" id="A0A7W7K3D6"/>
<dbReference type="InterPro" id="IPR013149">
    <property type="entry name" value="ADH-like_C"/>
</dbReference>
<dbReference type="PROSITE" id="PS00059">
    <property type="entry name" value="ADH_ZINC"/>
    <property type="match status" value="1"/>
</dbReference>
<dbReference type="PANTHER" id="PTHR43401">
    <property type="entry name" value="L-THREONINE 3-DEHYDROGENASE"/>
    <property type="match status" value="1"/>
</dbReference>
<comment type="caution">
    <text evidence="6">The sequence shown here is derived from an EMBL/GenBank/DDBJ whole genome shotgun (WGS) entry which is preliminary data.</text>
</comment>
<accession>A0A7W7K3D6</accession>